<feature type="region of interest" description="Disordered" evidence="1">
    <location>
        <begin position="1"/>
        <end position="21"/>
    </location>
</feature>
<proteinExistence type="predicted"/>
<evidence type="ECO:0000313" key="2">
    <source>
        <dbReference type="EMBL" id="PRQ17055.1"/>
    </source>
</evidence>
<dbReference type="AlphaFoldDB" id="A0A2P6P548"/>
<keyword evidence="3" id="KW-1185">Reference proteome</keyword>
<name>A0A2P6P548_ROSCH</name>
<evidence type="ECO:0000313" key="3">
    <source>
        <dbReference type="Proteomes" id="UP000238479"/>
    </source>
</evidence>
<organism evidence="2 3">
    <name type="scientific">Rosa chinensis</name>
    <name type="common">China rose</name>
    <dbReference type="NCBI Taxonomy" id="74649"/>
    <lineage>
        <taxon>Eukaryota</taxon>
        <taxon>Viridiplantae</taxon>
        <taxon>Streptophyta</taxon>
        <taxon>Embryophyta</taxon>
        <taxon>Tracheophyta</taxon>
        <taxon>Spermatophyta</taxon>
        <taxon>Magnoliopsida</taxon>
        <taxon>eudicotyledons</taxon>
        <taxon>Gunneridae</taxon>
        <taxon>Pentapetalae</taxon>
        <taxon>rosids</taxon>
        <taxon>fabids</taxon>
        <taxon>Rosales</taxon>
        <taxon>Rosaceae</taxon>
        <taxon>Rosoideae</taxon>
        <taxon>Rosoideae incertae sedis</taxon>
        <taxon>Rosa</taxon>
    </lineage>
</organism>
<dbReference type="OrthoDB" id="60860at2759"/>
<feature type="region of interest" description="Disordered" evidence="1">
    <location>
        <begin position="145"/>
        <end position="181"/>
    </location>
</feature>
<dbReference type="OMA" id="MMIESIG"/>
<accession>A0A2P6P548</accession>
<feature type="compositionally biased region" description="Low complexity" evidence="1">
    <location>
        <begin position="157"/>
        <end position="169"/>
    </location>
</feature>
<reference evidence="2 3" key="1">
    <citation type="journal article" date="2018" name="Nat. Genet.">
        <title>The Rosa genome provides new insights in the design of modern roses.</title>
        <authorList>
            <person name="Bendahmane M."/>
        </authorList>
    </citation>
    <scope>NUCLEOTIDE SEQUENCE [LARGE SCALE GENOMIC DNA]</scope>
    <source>
        <strain evidence="3">cv. Old Blush</strain>
    </source>
</reference>
<dbReference type="Proteomes" id="UP000238479">
    <property type="component" value="Chromosome 7"/>
</dbReference>
<dbReference type="EMBL" id="PDCK01000045">
    <property type="protein sequence ID" value="PRQ17055.1"/>
    <property type="molecule type" value="Genomic_DNA"/>
</dbReference>
<dbReference type="PANTHER" id="PTHR48238">
    <property type="entry name" value="BNACNNG09570D PROTEIN"/>
    <property type="match status" value="1"/>
</dbReference>
<feature type="region of interest" description="Disordered" evidence="1">
    <location>
        <begin position="44"/>
        <end position="126"/>
    </location>
</feature>
<dbReference type="Gramene" id="PRQ17055">
    <property type="protein sequence ID" value="PRQ17055"/>
    <property type="gene ID" value="RchiOBHm_Chr7g0190901"/>
</dbReference>
<gene>
    <name evidence="2" type="ORF">RchiOBHm_Chr7g0190901</name>
</gene>
<sequence>MFGRVRASSSPADSLERPPSKIFKDDTLSIYEATLMKLKLGSKRNLSPCSNEVGEMDAGSNSSSPDSEPMNIEVNCVSSGTSSSPDLVASSPQEEVATLDTDCSSETSSISSSDCNSGGTSKQPRSTEVSVLYLFSKFRRAHDAISSSSGEAMTIDSVGISPSSSGSRSLNNTEQQSEQECISSLPATEIHML</sequence>
<feature type="compositionally biased region" description="Low complexity" evidence="1">
    <location>
        <begin position="100"/>
        <end position="121"/>
    </location>
</feature>
<dbReference type="PANTHER" id="PTHR48238:SF1">
    <property type="entry name" value="(RAPE) HYPOTHETICAL PROTEIN"/>
    <property type="match status" value="1"/>
</dbReference>
<feature type="compositionally biased region" description="Polar residues" evidence="1">
    <location>
        <begin position="170"/>
        <end position="181"/>
    </location>
</feature>
<feature type="compositionally biased region" description="Polar residues" evidence="1">
    <location>
        <begin position="76"/>
        <end position="93"/>
    </location>
</feature>
<comment type="caution">
    <text evidence="2">The sequence shown here is derived from an EMBL/GenBank/DDBJ whole genome shotgun (WGS) entry which is preliminary data.</text>
</comment>
<protein>
    <submittedName>
        <fullName evidence="2">Uncharacterized protein</fullName>
    </submittedName>
</protein>
<evidence type="ECO:0000256" key="1">
    <source>
        <dbReference type="SAM" id="MobiDB-lite"/>
    </source>
</evidence>